<sequence length="88" mass="10057">MIDRALQDEFHENDQNEAVPGAGGFNNSVAEQQDYVFIISNFKSKYPVLQLDAQLISDLRPGSCYRFGNLRLWRICFCWTAGLVKTII</sequence>
<comment type="caution">
    <text evidence="2">The sequence shown here is derived from an EMBL/GenBank/DDBJ whole genome shotgun (WGS) entry which is preliminary data.</text>
</comment>
<name>A0AAV1YGP7_LUPLU</name>
<dbReference type="Proteomes" id="UP001497480">
    <property type="component" value="Unassembled WGS sequence"/>
</dbReference>
<evidence type="ECO:0000256" key="1">
    <source>
        <dbReference type="SAM" id="MobiDB-lite"/>
    </source>
</evidence>
<proteinExistence type="predicted"/>
<feature type="region of interest" description="Disordered" evidence="1">
    <location>
        <begin position="1"/>
        <end position="25"/>
    </location>
</feature>
<organism evidence="2 3">
    <name type="scientific">Lupinus luteus</name>
    <name type="common">European yellow lupine</name>
    <dbReference type="NCBI Taxonomy" id="3873"/>
    <lineage>
        <taxon>Eukaryota</taxon>
        <taxon>Viridiplantae</taxon>
        <taxon>Streptophyta</taxon>
        <taxon>Embryophyta</taxon>
        <taxon>Tracheophyta</taxon>
        <taxon>Spermatophyta</taxon>
        <taxon>Magnoliopsida</taxon>
        <taxon>eudicotyledons</taxon>
        <taxon>Gunneridae</taxon>
        <taxon>Pentapetalae</taxon>
        <taxon>rosids</taxon>
        <taxon>fabids</taxon>
        <taxon>Fabales</taxon>
        <taxon>Fabaceae</taxon>
        <taxon>Papilionoideae</taxon>
        <taxon>50 kb inversion clade</taxon>
        <taxon>genistoids sensu lato</taxon>
        <taxon>core genistoids</taxon>
        <taxon>Genisteae</taxon>
        <taxon>Lupinus</taxon>
    </lineage>
</organism>
<keyword evidence="3" id="KW-1185">Reference proteome</keyword>
<feature type="compositionally biased region" description="Basic and acidic residues" evidence="1">
    <location>
        <begin position="1"/>
        <end position="14"/>
    </location>
</feature>
<evidence type="ECO:0000313" key="2">
    <source>
        <dbReference type="EMBL" id="CAL0332724.1"/>
    </source>
</evidence>
<protein>
    <submittedName>
        <fullName evidence="2">Uncharacterized protein</fullName>
    </submittedName>
</protein>
<accession>A0AAV1YGP7</accession>
<dbReference type="EMBL" id="CAXHTB010000024">
    <property type="protein sequence ID" value="CAL0332724.1"/>
    <property type="molecule type" value="Genomic_DNA"/>
</dbReference>
<dbReference type="AlphaFoldDB" id="A0AAV1YGP7"/>
<gene>
    <name evidence="2" type="ORF">LLUT_LOCUS33784</name>
</gene>
<evidence type="ECO:0000313" key="3">
    <source>
        <dbReference type="Proteomes" id="UP001497480"/>
    </source>
</evidence>
<reference evidence="2 3" key="1">
    <citation type="submission" date="2024-03" db="EMBL/GenBank/DDBJ databases">
        <authorList>
            <person name="Martinez-Hernandez J."/>
        </authorList>
    </citation>
    <scope>NUCLEOTIDE SEQUENCE [LARGE SCALE GENOMIC DNA]</scope>
</reference>